<comment type="caution">
    <text evidence="2">The sequence shown here is derived from an EMBL/GenBank/DDBJ whole genome shotgun (WGS) entry which is preliminary data.</text>
</comment>
<organism evidence="2 3">
    <name type="scientific">Dreissena polymorpha</name>
    <name type="common">Zebra mussel</name>
    <name type="synonym">Mytilus polymorpha</name>
    <dbReference type="NCBI Taxonomy" id="45954"/>
    <lineage>
        <taxon>Eukaryota</taxon>
        <taxon>Metazoa</taxon>
        <taxon>Spiralia</taxon>
        <taxon>Lophotrochozoa</taxon>
        <taxon>Mollusca</taxon>
        <taxon>Bivalvia</taxon>
        <taxon>Autobranchia</taxon>
        <taxon>Heteroconchia</taxon>
        <taxon>Euheterodonta</taxon>
        <taxon>Imparidentia</taxon>
        <taxon>Neoheterodontei</taxon>
        <taxon>Myida</taxon>
        <taxon>Dreissenoidea</taxon>
        <taxon>Dreissenidae</taxon>
        <taxon>Dreissena</taxon>
    </lineage>
</organism>
<dbReference type="AlphaFoldDB" id="A0A9D4S7K6"/>
<accession>A0A9D4S7K6</accession>
<feature type="region of interest" description="Disordered" evidence="1">
    <location>
        <begin position="20"/>
        <end position="50"/>
    </location>
</feature>
<evidence type="ECO:0000256" key="1">
    <source>
        <dbReference type="SAM" id="MobiDB-lite"/>
    </source>
</evidence>
<dbReference type="EMBL" id="JAIWYP010000001">
    <property type="protein sequence ID" value="KAH3894586.1"/>
    <property type="molecule type" value="Genomic_DNA"/>
</dbReference>
<proteinExistence type="predicted"/>
<sequence>MLTFNFWQTSSTGRRLGYYRKRKVPEDESQVTDMTAPGPSTSDEGEATSV</sequence>
<evidence type="ECO:0000313" key="3">
    <source>
        <dbReference type="Proteomes" id="UP000828390"/>
    </source>
</evidence>
<reference evidence="2" key="2">
    <citation type="submission" date="2020-11" db="EMBL/GenBank/DDBJ databases">
        <authorList>
            <person name="McCartney M.A."/>
            <person name="Auch B."/>
            <person name="Kono T."/>
            <person name="Mallez S."/>
            <person name="Becker A."/>
            <person name="Gohl D.M."/>
            <person name="Silverstein K.A.T."/>
            <person name="Koren S."/>
            <person name="Bechman K.B."/>
            <person name="Herman A."/>
            <person name="Abrahante J.E."/>
            <person name="Garbe J."/>
        </authorList>
    </citation>
    <scope>NUCLEOTIDE SEQUENCE</scope>
    <source>
        <strain evidence="2">Duluth1</strain>
        <tissue evidence="2">Whole animal</tissue>
    </source>
</reference>
<dbReference type="Proteomes" id="UP000828390">
    <property type="component" value="Unassembled WGS sequence"/>
</dbReference>
<keyword evidence="3" id="KW-1185">Reference proteome</keyword>
<name>A0A9D4S7K6_DREPO</name>
<evidence type="ECO:0000313" key="2">
    <source>
        <dbReference type="EMBL" id="KAH3894586.1"/>
    </source>
</evidence>
<gene>
    <name evidence="2" type="ORF">DPMN_018743</name>
</gene>
<protein>
    <submittedName>
        <fullName evidence="2">Uncharacterized protein</fullName>
    </submittedName>
</protein>
<reference evidence="2" key="1">
    <citation type="journal article" date="2019" name="bioRxiv">
        <title>The Genome of the Zebra Mussel, Dreissena polymorpha: A Resource for Invasive Species Research.</title>
        <authorList>
            <person name="McCartney M.A."/>
            <person name="Auch B."/>
            <person name="Kono T."/>
            <person name="Mallez S."/>
            <person name="Zhang Y."/>
            <person name="Obille A."/>
            <person name="Becker A."/>
            <person name="Abrahante J.E."/>
            <person name="Garbe J."/>
            <person name="Badalamenti J.P."/>
            <person name="Herman A."/>
            <person name="Mangelson H."/>
            <person name="Liachko I."/>
            <person name="Sullivan S."/>
            <person name="Sone E.D."/>
            <person name="Koren S."/>
            <person name="Silverstein K.A.T."/>
            <person name="Beckman K.B."/>
            <person name="Gohl D.M."/>
        </authorList>
    </citation>
    <scope>NUCLEOTIDE SEQUENCE</scope>
    <source>
        <strain evidence="2">Duluth1</strain>
        <tissue evidence="2">Whole animal</tissue>
    </source>
</reference>